<feature type="domain" description="Peptidase M28" evidence="8">
    <location>
        <begin position="259"/>
        <end position="477"/>
    </location>
</feature>
<evidence type="ECO:0000259" key="8">
    <source>
        <dbReference type="Pfam" id="PF04389"/>
    </source>
</evidence>
<dbReference type="InterPro" id="IPR045175">
    <property type="entry name" value="M28_fam"/>
</dbReference>
<evidence type="ECO:0000256" key="2">
    <source>
        <dbReference type="ARBA" id="ARBA00005634"/>
    </source>
</evidence>
<dbReference type="EMBL" id="WIUZ02000002">
    <property type="protein sequence ID" value="KAF9791303.1"/>
    <property type="molecule type" value="Genomic_DNA"/>
</dbReference>
<comment type="similarity">
    <text evidence="2">Belongs to the peptidase M28 family. M28B subfamily.</text>
</comment>
<organism evidence="9 10">
    <name type="scientific">Thelephora terrestris</name>
    <dbReference type="NCBI Taxonomy" id="56493"/>
    <lineage>
        <taxon>Eukaryota</taxon>
        <taxon>Fungi</taxon>
        <taxon>Dikarya</taxon>
        <taxon>Basidiomycota</taxon>
        <taxon>Agaricomycotina</taxon>
        <taxon>Agaricomycetes</taxon>
        <taxon>Thelephorales</taxon>
        <taxon>Thelephoraceae</taxon>
        <taxon>Thelephora</taxon>
    </lineage>
</organism>
<evidence type="ECO:0000256" key="3">
    <source>
        <dbReference type="ARBA" id="ARBA00022670"/>
    </source>
</evidence>
<reference evidence="9" key="2">
    <citation type="submission" date="2020-11" db="EMBL/GenBank/DDBJ databases">
        <authorList>
            <consortium name="DOE Joint Genome Institute"/>
            <person name="Kuo A."/>
            <person name="Miyauchi S."/>
            <person name="Kiss E."/>
            <person name="Drula E."/>
            <person name="Kohler A."/>
            <person name="Sanchez-Garcia M."/>
            <person name="Andreopoulos B."/>
            <person name="Barry K.W."/>
            <person name="Bonito G."/>
            <person name="Buee M."/>
            <person name="Carver A."/>
            <person name="Chen C."/>
            <person name="Cichocki N."/>
            <person name="Clum A."/>
            <person name="Culley D."/>
            <person name="Crous P.W."/>
            <person name="Fauchery L."/>
            <person name="Girlanda M."/>
            <person name="Hayes R."/>
            <person name="Keri Z."/>
            <person name="Labutti K."/>
            <person name="Lipzen A."/>
            <person name="Lombard V."/>
            <person name="Magnuson J."/>
            <person name="Maillard F."/>
            <person name="Morin E."/>
            <person name="Murat C."/>
            <person name="Nolan M."/>
            <person name="Ohm R."/>
            <person name="Pangilinan J."/>
            <person name="Pereira M."/>
            <person name="Perotto S."/>
            <person name="Peter M."/>
            <person name="Riley R."/>
            <person name="Sitrit Y."/>
            <person name="Stielow B."/>
            <person name="Szollosi G."/>
            <person name="Zifcakova L."/>
            <person name="Stursova M."/>
            <person name="Spatafora J.W."/>
            <person name="Tedersoo L."/>
            <person name="Vaario L.-M."/>
            <person name="Yamada A."/>
            <person name="Yan M."/>
            <person name="Wang P."/>
            <person name="Xu J."/>
            <person name="Bruns T."/>
            <person name="Baldrian P."/>
            <person name="Vilgalys R."/>
            <person name="Henrissat B."/>
            <person name="Grigoriev I.V."/>
            <person name="Hibbett D."/>
            <person name="Nagy L.G."/>
            <person name="Martin F.M."/>
        </authorList>
    </citation>
    <scope>NUCLEOTIDE SEQUENCE</scope>
    <source>
        <strain evidence="9">UH-Tt-Lm1</strain>
    </source>
</reference>
<keyword evidence="4 7" id="KW-0479">Metal-binding</keyword>
<comment type="cofactor">
    <cofactor evidence="1">
        <name>Zn(2+)</name>
        <dbReference type="ChEBI" id="CHEBI:29105"/>
    </cofactor>
</comment>
<dbReference type="Gene3D" id="3.40.630.10">
    <property type="entry name" value="Zn peptidases"/>
    <property type="match status" value="1"/>
</dbReference>
<protein>
    <recommendedName>
        <fullName evidence="7">Peptide hydrolase</fullName>
        <ecNumber evidence="7">3.4.-.-</ecNumber>
    </recommendedName>
</protein>
<comment type="caution">
    <text evidence="9">The sequence shown here is derived from an EMBL/GenBank/DDBJ whole genome shotgun (WGS) entry which is preliminary data.</text>
</comment>
<dbReference type="Pfam" id="PF04389">
    <property type="entry name" value="Peptidase_M28"/>
    <property type="match status" value="1"/>
</dbReference>
<evidence type="ECO:0000256" key="4">
    <source>
        <dbReference type="ARBA" id="ARBA00022723"/>
    </source>
</evidence>
<keyword evidence="3 7" id="KW-0645">Protease</keyword>
<evidence type="ECO:0000256" key="5">
    <source>
        <dbReference type="ARBA" id="ARBA00022801"/>
    </source>
</evidence>
<sequence length="492" mass="54114">MLVNGLFGLFFLTTPFKPTEFANERCLSDNYYGTYGDTSLFLLSPDSECFESLPAAAPPGFIDSGSLSVLEANHQLMYIHKVPVQDNTDSLAQLTEALDRLNVPHPNSGASDSQTPFGLGSQDKYSFLHYTGADAIISVPPHLVPHIDKALPRSFKAYVIPTEPLSITPVPDEAIHRVKIWLKNLESDKEIASIVSDISIPQMRNDIRYLTGEDLGSPILSRHSFSEGARIAASWLRDRIENTGARCELRQFLVGFAPNVICRYKSLDEDAGTVIMSAHYDSRGSFGSVRHPGGDDDGSGTTAILAIARTIARKRIQFKSHVELVLFAGEEQGLLGSRHYSRQSAHPCSKNFCTETLLGELRDKGTNVTLMVQSDMLAYHAPGEHAQLAFPETIGTPEVAYLVSNVSSLYSPELELGYTAVCCSDHQSFHENGFAATQLFERAGPIADPMYHNTGDTSDRKGFDFNQLRSIAKVQLATLLHVAGYKIKPEDW</sequence>
<keyword evidence="10" id="KW-1185">Reference proteome</keyword>
<feature type="chain" id="PRO_5040530452" description="Peptide hydrolase" evidence="7">
    <location>
        <begin position="22"/>
        <end position="492"/>
    </location>
</feature>
<evidence type="ECO:0000256" key="7">
    <source>
        <dbReference type="RuleBase" id="RU361240"/>
    </source>
</evidence>
<dbReference type="InterPro" id="IPR007484">
    <property type="entry name" value="Peptidase_M28"/>
</dbReference>
<dbReference type="SUPFAM" id="SSF53187">
    <property type="entry name" value="Zn-dependent exopeptidases"/>
    <property type="match status" value="1"/>
</dbReference>
<evidence type="ECO:0000256" key="1">
    <source>
        <dbReference type="ARBA" id="ARBA00001947"/>
    </source>
</evidence>
<reference evidence="9" key="1">
    <citation type="journal article" date="2020" name="Nat. Commun.">
        <title>Large-scale genome sequencing of mycorrhizal fungi provides insights into the early evolution of symbiotic traits.</title>
        <authorList>
            <person name="Miyauchi S."/>
            <person name="Kiss E."/>
            <person name="Kuo A."/>
            <person name="Drula E."/>
            <person name="Kohler A."/>
            <person name="Sanchez-Garcia M."/>
            <person name="Morin E."/>
            <person name="Andreopoulos B."/>
            <person name="Barry K.W."/>
            <person name="Bonito G."/>
            <person name="Buee M."/>
            <person name="Carver A."/>
            <person name="Chen C."/>
            <person name="Cichocki N."/>
            <person name="Clum A."/>
            <person name="Culley D."/>
            <person name="Crous P.W."/>
            <person name="Fauchery L."/>
            <person name="Girlanda M."/>
            <person name="Hayes R.D."/>
            <person name="Keri Z."/>
            <person name="LaButti K."/>
            <person name="Lipzen A."/>
            <person name="Lombard V."/>
            <person name="Magnuson J."/>
            <person name="Maillard F."/>
            <person name="Murat C."/>
            <person name="Nolan M."/>
            <person name="Ohm R.A."/>
            <person name="Pangilinan J."/>
            <person name="Pereira M.F."/>
            <person name="Perotto S."/>
            <person name="Peter M."/>
            <person name="Pfister S."/>
            <person name="Riley R."/>
            <person name="Sitrit Y."/>
            <person name="Stielow J.B."/>
            <person name="Szollosi G."/>
            <person name="Zifcakova L."/>
            <person name="Stursova M."/>
            <person name="Spatafora J.W."/>
            <person name="Tedersoo L."/>
            <person name="Vaario L.M."/>
            <person name="Yamada A."/>
            <person name="Yan M."/>
            <person name="Wang P."/>
            <person name="Xu J."/>
            <person name="Bruns T."/>
            <person name="Baldrian P."/>
            <person name="Vilgalys R."/>
            <person name="Dunand C."/>
            <person name="Henrissat B."/>
            <person name="Grigoriev I.V."/>
            <person name="Hibbett D."/>
            <person name="Nagy L.G."/>
            <person name="Martin F.M."/>
        </authorList>
    </citation>
    <scope>NUCLEOTIDE SEQUENCE</scope>
    <source>
        <strain evidence="9">UH-Tt-Lm1</strain>
    </source>
</reference>
<gene>
    <name evidence="9" type="ORF">BJ322DRAFT_440955</name>
</gene>
<dbReference type="OrthoDB" id="10013407at2759"/>
<keyword evidence="6 7" id="KW-0862">Zinc</keyword>
<dbReference type="Proteomes" id="UP000736335">
    <property type="component" value="Unassembled WGS sequence"/>
</dbReference>
<accession>A0A9P6HNM8</accession>
<dbReference type="PANTHER" id="PTHR12147">
    <property type="entry name" value="METALLOPEPTIDASE M28 FAMILY MEMBER"/>
    <property type="match status" value="1"/>
</dbReference>
<dbReference type="GO" id="GO:0006508">
    <property type="term" value="P:proteolysis"/>
    <property type="evidence" value="ECO:0007669"/>
    <property type="project" value="UniProtKB-KW"/>
</dbReference>
<keyword evidence="5 7" id="KW-0378">Hydrolase</keyword>
<proteinExistence type="inferred from homology"/>
<dbReference type="AlphaFoldDB" id="A0A9P6HNM8"/>
<dbReference type="EC" id="3.4.-.-" evidence="7"/>
<dbReference type="PANTHER" id="PTHR12147:SF26">
    <property type="entry name" value="PEPTIDASE M28 DOMAIN-CONTAINING PROTEIN"/>
    <property type="match status" value="1"/>
</dbReference>
<name>A0A9P6HNM8_9AGAM</name>
<feature type="signal peptide" evidence="7">
    <location>
        <begin position="1"/>
        <end position="21"/>
    </location>
</feature>
<evidence type="ECO:0000313" key="10">
    <source>
        <dbReference type="Proteomes" id="UP000736335"/>
    </source>
</evidence>
<dbReference type="GO" id="GO:0008235">
    <property type="term" value="F:metalloexopeptidase activity"/>
    <property type="evidence" value="ECO:0007669"/>
    <property type="project" value="InterPro"/>
</dbReference>
<keyword evidence="7" id="KW-0732">Signal</keyword>
<evidence type="ECO:0000313" key="9">
    <source>
        <dbReference type="EMBL" id="KAF9791303.1"/>
    </source>
</evidence>
<evidence type="ECO:0000256" key="6">
    <source>
        <dbReference type="ARBA" id="ARBA00022833"/>
    </source>
</evidence>
<dbReference type="GO" id="GO:0046872">
    <property type="term" value="F:metal ion binding"/>
    <property type="evidence" value="ECO:0007669"/>
    <property type="project" value="UniProtKB-KW"/>
</dbReference>